<sequence>MISQQPTQPVFPRATATHRPWLGWLYALVFTALPIGAVAWAWWCGAANVPKWDDHALKESLLQLEKATSPLGWFRQVIAQHNEHRIALDRLLAWADFTLSGKLSFTRLMVYGDMSLLFLVALFGVVLARYTKAWYVFLPPVAFFIISLAQWENLYWALSSIQNFGVVFWSLACLYALAHQPKPWLAIGLAAGATLVSGNGFLVWPIGVLMLLVQRRNRDLLPWGIAAMGLIALYFWHYAMPKTHPPTRGNVVELAGACLAFLGAAIEALPTTQPYLLSMLLGGGLLLGWGVELVRFAGQGRHKTSWKPLQTFGFGALAFLVGTAMVVVWGRFGYGKDMLLTSRYRIYSLTLLSLTYTYWLSIRYNKEAFSAKMVWTYALGGLVLSGILWWSAFRLNTHEVIALRKQLLTSQYNWTYTRNAPTSGIDSTTARLIDNAPAFYDATLPRFFKPVTAAIFPVDTLFKAGDNYILRLGVAPTSPPVMPSLTHPDAGLNVLLRSAKRTYLYGVLPRPYRNWRVLVGLLPLYPNGQPIEVAIPGGELDAGTYDLAVVQYGLQASTGMLRPTNRLLTVAPHHTITGPVKNW</sequence>
<dbReference type="RefSeq" id="WP_207363499.1">
    <property type="nucleotide sequence ID" value="NZ_JAFMYV010000002.1"/>
</dbReference>
<feature type="transmembrane region" description="Helical" evidence="1">
    <location>
        <begin position="309"/>
        <end position="332"/>
    </location>
</feature>
<keyword evidence="1" id="KW-0472">Membrane</keyword>
<feature type="transmembrane region" description="Helical" evidence="1">
    <location>
        <begin position="21"/>
        <end position="43"/>
    </location>
</feature>
<keyword evidence="1" id="KW-1133">Transmembrane helix</keyword>
<keyword evidence="3" id="KW-1185">Reference proteome</keyword>
<dbReference type="AlphaFoldDB" id="A0A939GFU6"/>
<feature type="transmembrane region" description="Helical" evidence="1">
    <location>
        <begin position="275"/>
        <end position="297"/>
    </location>
</feature>
<feature type="transmembrane region" description="Helical" evidence="1">
    <location>
        <begin position="157"/>
        <end position="177"/>
    </location>
</feature>
<feature type="transmembrane region" description="Helical" evidence="1">
    <location>
        <begin position="220"/>
        <end position="239"/>
    </location>
</feature>
<feature type="transmembrane region" description="Helical" evidence="1">
    <location>
        <begin position="108"/>
        <end position="127"/>
    </location>
</feature>
<proteinExistence type="predicted"/>
<evidence type="ECO:0000313" key="3">
    <source>
        <dbReference type="Proteomes" id="UP000664034"/>
    </source>
</evidence>
<name>A0A939GFU6_9BACT</name>
<protein>
    <submittedName>
        <fullName evidence="2">Uncharacterized protein</fullName>
    </submittedName>
</protein>
<gene>
    <name evidence="2" type="ORF">J2I47_05255</name>
</gene>
<evidence type="ECO:0000313" key="2">
    <source>
        <dbReference type="EMBL" id="MBO0935946.1"/>
    </source>
</evidence>
<accession>A0A939GFU6</accession>
<feature type="transmembrane region" description="Helical" evidence="1">
    <location>
        <begin position="184"/>
        <end position="214"/>
    </location>
</feature>
<dbReference type="EMBL" id="JAFMYV010000002">
    <property type="protein sequence ID" value="MBO0935946.1"/>
    <property type="molecule type" value="Genomic_DNA"/>
</dbReference>
<keyword evidence="1" id="KW-0812">Transmembrane</keyword>
<feature type="transmembrane region" description="Helical" evidence="1">
    <location>
        <begin position="344"/>
        <end position="362"/>
    </location>
</feature>
<comment type="caution">
    <text evidence="2">The sequence shown here is derived from an EMBL/GenBank/DDBJ whole genome shotgun (WGS) entry which is preliminary data.</text>
</comment>
<feature type="transmembrane region" description="Helical" evidence="1">
    <location>
        <begin position="374"/>
        <end position="393"/>
    </location>
</feature>
<dbReference type="Proteomes" id="UP000664034">
    <property type="component" value="Unassembled WGS sequence"/>
</dbReference>
<evidence type="ECO:0000256" key="1">
    <source>
        <dbReference type="SAM" id="Phobius"/>
    </source>
</evidence>
<reference evidence="2" key="1">
    <citation type="submission" date="2021-03" db="EMBL/GenBank/DDBJ databases">
        <title>Fibrella sp. HMF5335 genome sequencing and assembly.</title>
        <authorList>
            <person name="Kang H."/>
            <person name="Kim H."/>
            <person name="Bae S."/>
            <person name="Joh K."/>
        </authorList>
    </citation>
    <scope>NUCLEOTIDE SEQUENCE</scope>
    <source>
        <strain evidence="2">HMF5335</strain>
    </source>
</reference>
<organism evidence="2 3">
    <name type="scientific">Fibrella rubiginis</name>
    <dbReference type="NCBI Taxonomy" id="2817060"/>
    <lineage>
        <taxon>Bacteria</taxon>
        <taxon>Pseudomonadati</taxon>
        <taxon>Bacteroidota</taxon>
        <taxon>Cytophagia</taxon>
        <taxon>Cytophagales</taxon>
        <taxon>Spirosomataceae</taxon>
        <taxon>Fibrella</taxon>
    </lineage>
</organism>
<feature type="transmembrane region" description="Helical" evidence="1">
    <location>
        <begin position="134"/>
        <end position="151"/>
    </location>
</feature>
<feature type="transmembrane region" description="Helical" evidence="1">
    <location>
        <begin position="251"/>
        <end position="269"/>
    </location>
</feature>